<reference evidence="2" key="1">
    <citation type="submission" date="2022-08" db="EMBL/GenBank/DDBJ databases">
        <title>Genome sequencing of human pathogens.</title>
        <authorList>
            <person name="Cao X."/>
        </authorList>
    </citation>
    <scope>NUCLEOTIDE SEQUENCE</scope>
    <source>
        <strain evidence="2">EC16126</strain>
    </source>
</reference>
<dbReference type="RefSeq" id="WP_271097873.1">
    <property type="nucleotide sequence ID" value="NZ_JANWOR010000428.1"/>
</dbReference>
<sequence>HNLYMSLNSGSVSSVSSNSKTISTRNHSYNKSNVKKLGQGVKSKWSFDETEPRSKYKLRKHIPVNASAMRNYYLWRRTVLAGHHPRDAAHMIGSQFSFKQVRQKKCIELFSIRLSVEHRVFFTIHERERIVKVLNIGGHSFS</sequence>
<name>A0AAW5Z638_ECOLX</name>
<organism evidence="2 3">
    <name type="scientific">Escherichia coli</name>
    <dbReference type="NCBI Taxonomy" id="562"/>
    <lineage>
        <taxon>Bacteria</taxon>
        <taxon>Pseudomonadati</taxon>
        <taxon>Pseudomonadota</taxon>
        <taxon>Gammaproteobacteria</taxon>
        <taxon>Enterobacterales</taxon>
        <taxon>Enterobacteriaceae</taxon>
        <taxon>Escherichia</taxon>
    </lineage>
</organism>
<feature type="non-terminal residue" evidence="2">
    <location>
        <position position="1"/>
    </location>
</feature>
<dbReference type="EMBL" id="JANWOR010000428">
    <property type="protein sequence ID" value="MDA4178888.1"/>
    <property type="molecule type" value="Genomic_DNA"/>
</dbReference>
<gene>
    <name evidence="2" type="ORF">NY836_16085</name>
</gene>
<evidence type="ECO:0000313" key="2">
    <source>
        <dbReference type="EMBL" id="MDA4178888.1"/>
    </source>
</evidence>
<feature type="region of interest" description="Disordered" evidence="1">
    <location>
        <begin position="1"/>
        <end position="26"/>
    </location>
</feature>
<evidence type="ECO:0000256" key="1">
    <source>
        <dbReference type="SAM" id="MobiDB-lite"/>
    </source>
</evidence>
<dbReference type="Proteomes" id="UP001211064">
    <property type="component" value="Unassembled WGS sequence"/>
</dbReference>
<evidence type="ECO:0000313" key="3">
    <source>
        <dbReference type="Proteomes" id="UP001211064"/>
    </source>
</evidence>
<proteinExistence type="predicted"/>
<accession>A0AAW5Z638</accession>
<comment type="caution">
    <text evidence="2">The sequence shown here is derived from an EMBL/GenBank/DDBJ whole genome shotgun (WGS) entry which is preliminary data.</text>
</comment>
<feature type="compositionally biased region" description="Low complexity" evidence="1">
    <location>
        <begin position="1"/>
        <end position="19"/>
    </location>
</feature>
<protein>
    <submittedName>
        <fullName evidence="2">Uncharacterized protein</fullName>
    </submittedName>
</protein>
<dbReference type="AlphaFoldDB" id="A0AAW5Z638"/>